<protein>
    <recommendedName>
        <fullName evidence="3">ISXO2-like transposase domain-containing protein</fullName>
    </recommendedName>
</protein>
<name>A0A1X2HWU6_SYNRA</name>
<sequence>MQRVRGGTLIQTDGHRAYMPLRDMNAYDFVCVNHSEHYRGPDMDGYHPGETFDTNMIEVTPRQRTSEAIPYKLLEFLWHWKHKRDRWYSMVKCLE</sequence>
<dbReference type="AlphaFoldDB" id="A0A1X2HWU6"/>
<organism evidence="1 2">
    <name type="scientific">Syncephalastrum racemosum</name>
    <name type="common">Filamentous fungus</name>
    <dbReference type="NCBI Taxonomy" id="13706"/>
    <lineage>
        <taxon>Eukaryota</taxon>
        <taxon>Fungi</taxon>
        <taxon>Fungi incertae sedis</taxon>
        <taxon>Mucoromycota</taxon>
        <taxon>Mucoromycotina</taxon>
        <taxon>Mucoromycetes</taxon>
        <taxon>Mucorales</taxon>
        <taxon>Syncephalastraceae</taxon>
        <taxon>Syncephalastrum</taxon>
    </lineage>
</organism>
<comment type="caution">
    <text evidence="1">The sequence shown here is derived from an EMBL/GenBank/DDBJ whole genome shotgun (WGS) entry which is preliminary data.</text>
</comment>
<dbReference type="Proteomes" id="UP000242180">
    <property type="component" value="Unassembled WGS sequence"/>
</dbReference>
<feature type="non-terminal residue" evidence="1">
    <location>
        <position position="95"/>
    </location>
</feature>
<evidence type="ECO:0008006" key="3">
    <source>
        <dbReference type="Google" id="ProtNLM"/>
    </source>
</evidence>
<proteinExistence type="predicted"/>
<accession>A0A1X2HWU6</accession>
<dbReference type="EMBL" id="MCGN01000001">
    <property type="protein sequence ID" value="ORZ03981.1"/>
    <property type="molecule type" value="Genomic_DNA"/>
</dbReference>
<keyword evidence="2" id="KW-1185">Reference proteome</keyword>
<dbReference type="InParanoid" id="A0A1X2HWU6"/>
<reference evidence="1 2" key="1">
    <citation type="submission" date="2016-07" db="EMBL/GenBank/DDBJ databases">
        <title>Pervasive Adenine N6-methylation of Active Genes in Fungi.</title>
        <authorList>
            <consortium name="DOE Joint Genome Institute"/>
            <person name="Mondo S.J."/>
            <person name="Dannebaum R.O."/>
            <person name="Kuo R.C."/>
            <person name="Labutti K."/>
            <person name="Haridas S."/>
            <person name="Kuo A."/>
            <person name="Salamov A."/>
            <person name="Ahrendt S.R."/>
            <person name="Lipzen A."/>
            <person name="Sullivan W."/>
            <person name="Andreopoulos W.B."/>
            <person name="Clum A."/>
            <person name="Lindquist E."/>
            <person name="Daum C."/>
            <person name="Ramamoorthy G.K."/>
            <person name="Gryganskyi A."/>
            <person name="Culley D."/>
            <person name="Magnuson J.K."/>
            <person name="James T.Y."/>
            <person name="O'Malley M.A."/>
            <person name="Stajich J.E."/>
            <person name="Spatafora J.W."/>
            <person name="Visel A."/>
            <person name="Grigoriev I.V."/>
        </authorList>
    </citation>
    <scope>NUCLEOTIDE SEQUENCE [LARGE SCALE GENOMIC DNA]</scope>
    <source>
        <strain evidence="1 2">NRRL 2496</strain>
    </source>
</reference>
<dbReference type="OrthoDB" id="5598606at2759"/>
<evidence type="ECO:0000313" key="1">
    <source>
        <dbReference type="EMBL" id="ORZ03981.1"/>
    </source>
</evidence>
<evidence type="ECO:0000313" key="2">
    <source>
        <dbReference type="Proteomes" id="UP000242180"/>
    </source>
</evidence>
<gene>
    <name evidence="1" type="ORF">BCR43DRAFT_536817</name>
</gene>